<dbReference type="GO" id="GO:0000981">
    <property type="term" value="F:DNA-binding transcription factor activity, RNA polymerase II-specific"/>
    <property type="evidence" value="ECO:0007669"/>
    <property type="project" value="InterPro"/>
</dbReference>
<keyword evidence="2" id="KW-0539">Nucleus</keyword>
<evidence type="ECO:0000259" key="5">
    <source>
        <dbReference type="SMART" id="SM00906"/>
    </source>
</evidence>
<dbReference type="GO" id="GO:0006351">
    <property type="term" value="P:DNA-templated transcription"/>
    <property type="evidence" value="ECO:0007669"/>
    <property type="project" value="InterPro"/>
</dbReference>
<dbReference type="SUPFAM" id="SSF57701">
    <property type="entry name" value="Zn2/Cys6 DNA-binding domain"/>
    <property type="match status" value="1"/>
</dbReference>
<feature type="compositionally biased region" description="Acidic residues" evidence="3">
    <location>
        <begin position="143"/>
        <end position="152"/>
    </location>
</feature>
<proteinExistence type="predicted"/>
<feature type="domain" description="Xylanolytic transcriptional activator regulatory" evidence="5">
    <location>
        <begin position="360"/>
        <end position="433"/>
    </location>
</feature>
<keyword evidence="1" id="KW-0479">Metal-binding</keyword>
<dbReference type="CDD" id="cd00067">
    <property type="entry name" value="GAL4"/>
    <property type="match status" value="1"/>
</dbReference>
<dbReference type="STRING" id="1328759.A0A5C2RNV9"/>
<organism evidence="6 7">
    <name type="scientific">Lentinus tigrinus ALCF2SS1-6</name>
    <dbReference type="NCBI Taxonomy" id="1328759"/>
    <lineage>
        <taxon>Eukaryota</taxon>
        <taxon>Fungi</taxon>
        <taxon>Dikarya</taxon>
        <taxon>Basidiomycota</taxon>
        <taxon>Agaricomycotina</taxon>
        <taxon>Agaricomycetes</taxon>
        <taxon>Polyporales</taxon>
        <taxon>Polyporaceae</taxon>
        <taxon>Lentinus</taxon>
    </lineage>
</organism>
<dbReference type="InterPro" id="IPR001138">
    <property type="entry name" value="Zn2Cys6_DnaBD"/>
</dbReference>
<reference evidence="6" key="1">
    <citation type="journal article" date="2018" name="Genome Biol. Evol.">
        <title>Genomics and development of Lentinus tigrinus, a white-rot wood-decaying mushroom with dimorphic fruiting bodies.</title>
        <authorList>
            <person name="Wu B."/>
            <person name="Xu Z."/>
            <person name="Knudson A."/>
            <person name="Carlson A."/>
            <person name="Chen N."/>
            <person name="Kovaka S."/>
            <person name="LaButti K."/>
            <person name="Lipzen A."/>
            <person name="Pennachio C."/>
            <person name="Riley R."/>
            <person name="Schakwitz W."/>
            <person name="Umezawa K."/>
            <person name="Ohm R.A."/>
            <person name="Grigoriev I.V."/>
            <person name="Nagy L.G."/>
            <person name="Gibbons J."/>
            <person name="Hibbett D."/>
        </authorList>
    </citation>
    <scope>NUCLEOTIDE SEQUENCE [LARGE SCALE GENOMIC DNA]</scope>
    <source>
        <strain evidence="6">ALCF2SS1-6</strain>
    </source>
</reference>
<dbReference type="OrthoDB" id="4456959at2759"/>
<feature type="compositionally biased region" description="Low complexity" evidence="3">
    <location>
        <begin position="832"/>
        <end position="848"/>
    </location>
</feature>
<dbReference type="GO" id="GO:0008270">
    <property type="term" value="F:zinc ion binding"/>
    <property type="evidence" value="ECO:0007669"/>
    <property type="project" value="InterPro"/>
</dbReference>
<feature type="region of interest" description="Disordered" evidence="3">
    <location>
        <begin position="895"/>
        <end position="915"/>
    </location>
</feature>
<feature type="region of interest" description="Disordered" evidence="3">
    <location>
        <begin position="108"/>
        <end position="152"/>
    </location>
</feature>
<sequence>MSSPEREDPPTVLTEQVKGKKKQRACDYCRRKKSNAAEMPDHRCSRCIGQGIECTYEPINTRPPSKSYVQVLENRLQNMEKLFEELHPNVQIPKDLGDVPDASRLRTSTSMSHLSRNNTRHSTHSNELTSAVTPPPPDSPLVDSDELEPSDDELEARRNIFESLMRVPLITHPSLARYHGKSSNILFLQTVVDMKQKFAGSEIERPRSAEPILRDLGTISSRRAEYGPVSTAAATTPKPLPYRDFPPPDLMKELVNAYFTHYNLFVPVLHRPTMEQGIKDGLHFREQGFGAVLLLVCANGSRVVDDPRVLTDDGRVAGWKWFEQIETARWSYLETPRLEDLQTCALISMYFWGSNITHSSWTVVGLGLRMAQDMGAHRKKMYKTVPTVKDELMKRAFWALTILDRIYSFGTGRPCAIHDEDVDAEPLLEVDDEYWIHSDPSQAFKQPEGKPSYVAYANCLVRLLKILTFACRTIYSINKSKLMLGMVGPEWEQKIVAELDSSINKWVDLVPPHLKWDPDREDRVFFDQSATLYAYYYLLQIAIHRPFMSARKPSQLTLPSLVICTNAARSCTHVIGVQMKRTGTALILNRIPLFTAGLVLLLNYWGKKRSGQSDPSMLADLHNCMNVLKQLENQVFTDRVIRGVLNDLISMGEAVPARTSELSSSGQLDPLNGTFADDAVPSDVLQSSFLPMPPPEQSNTDQSMLSHLNNLPTPSSQIADSQAQGGYAIRNPSSPPIYSEQLGRIPFHHGFSPLFSPVNGIGTSLQRFPPPFDILTATPPEAGPSTLPQDGPPSREAAIDIAGLDVNAPEFSMRVEDFSELLSTLNVPPSLIAQQPPAPQQAGSASIPMSMDSDPDVLMMSAENMAFAGNMMEMWSTAPTSFDWADWEPYLANMTGADQNNPFDDPPGPAPTSGF</sequence>
<evidence type="ECO:0000256" key="2">
    <source>
        <dbReference type="ARBA" id="ARBA00023242"/>
    </source>
</evidence>
<dbReference type="InterPro" id="IPR050987">
    <property type="entry name" value="AtrR-like"/>
</dbReference>
<dbReference type="InterPro" id="IPR036864">
    <property type="entry name" value="Zn2-C6_fun-type_DNA-bd_sf"/>
</dbReference>
<name>A0A5C2RNV9_9APHY</name>
<feature type="compositionally biased region" description="Polar residues" evidence="3">
    <location>
        <begin position="697"/>
        <end position="724"/>
    </location>
</feature>
<feature type="compositionally biased region" description="Polar residues" evidence="3">
    <location>
        <begin position="108"/>
        <end position="117"/>
    </location>
</feature>
<evidence type="ECO:0000256" key="1">
    <source>
        <dbReference type="ARBA" id="ARBA00022723"/>
    </source>
</evidence>
<dbReference type="SMART" id="SM00906">
    <property type="entry name" value="Fungal_trans"/>
    <property type="match status" value="1"/>
</dbReference>
<keyword evidence="7" id="KW-1185">Reference proteome</keyword>
<feature type="domain" description="Zn(2)-C6 fungal-type" evidence="4">
    <location>
        <begin position="20"/>
        <end position="65"/>
    </location>
</feature>
<dbReference type="CDD" id="cd12148">
    <property type="entry name" value="fungal_TF_MHR"/>
    <property type="match status" value="1"/>
</dbReference>
<dbReference type="Proteomes" id="UP000313359">
    <property type="component" value="Unassembled WGS sequence"/>
</dbReference>
<protein>
    <recommendedName>
        <fullName evidence="8">Zn(2)-C6 fungal-type domain-containing protein</fullName>
    </recommendedName>
</protein>
<dbReference type="Pfam" id="PF04082">
    <property type="entry name" value="Fungal_trans"/>
    <property type="match status" value="1"/>
</dbReference>
<accession>A0A5C2RNV9</accession>
<evidence type="ECO:0000313" key="6">
    <source>
        <dbReference type="EMBL" id="RPD52801.1"/>
    </source>
</evidence>
<dbReference type="PANTHER" id="PTHR46910:SF38">
    <property type="entry name" value="ZN(2)-C6 FUNGAL-TYPE DOMAIN-CONTAINING PROTEIN"/>
    <property type="match status" value="1"/>
</dbReference>
<evidence type="ECO:0000256" key="3">
    <source>
        <dbReference type="SAM" id="MobiDB-lite"/>
    </source>
</evidence>
<evidence type="ECO:0000313" key="7">
    <source>
        <dbReference type="Proteomes" id="UP000313359"/>
    </source>
</evidence>
<dbReference type="InterPro" id="IPR007219">
    <property type="entry name" value="XnlR_reg_dom"/>
</dbReference>
<feature type="compositionally biased region" description="Pro residues" evidence="3">
    <location>
        <begin position="904"/>
        <end position="915"/>
    </location>
</feature>
<dbReference type="Gene3D" id="4.10.240.10">
    <property type="entry name" value="Zn(2)-C6 fungal-type DNA-binding domain"/>
    <property type="match status" value="1"/>
</dbReference>
<evidence type="ECO:0008006" key="8">
    <source>
        <dbReference type="Google" id="ProtNLM"/>
    </source>
</evidence>
<dbReference type="GO" id="GO:0003677">
    <property type="term" value="F:DNA binding"/>
    <property type="evidence" value="ECO:0007669"/>
    <property type="project" value="InterPro"/>
</dbReference>
<dbReference type="EMBL" id="ML122339">
    <property type="protein sequence ID" value="RPD52801.1"/>
    <property type="molecule type" value="Genomic_DNA"/>
</dbReference>
<gene>
    <name evidence="6" type="ORF">L227DRAFT_646228</name>
</gene>
<feature type="region of interest" description="Disordered" evidence="3">
    <location>
        <begin position="832"/>
        <end position="851"/>
    </location>
</feature>
<dbReference type="AlphaFoldDB" id="A0A5C2RNV9"/>
<dbReference type="SMART" id="SM00066">
    <property type="entry name" value="GAL4"/>
    <property type="match status" value="1"/>
</dbReference>
<dbReference type="PANTHER" id="PTHR46910">
    <property type="entry name" value="TRANSCRIPTION FACTOR PDR1"/>
    <property type="match status" value="1"/>
</dbReference>
<evidence type="ECO:0000259" key="4">
    <source>
        <dbReference type="SMART" id="SM00066"/>
    </source>
</evidence>
<feature type="region of interest" description="Disordered" evidence="3">
    <location>
        <begin position="690"/>
        <end position="735"/>
    </location>
</feature>